<proteinExistence type="predicted"/>
<dbReference type="PROSITE" id="PS51503">
    <property type="entry name" value="HIG1"/>
    <property type="match status" value="1"/>
</dbReference>
<dbReference type="EMBL" id="JMIW01000010">
    <property type="protein sequence ID" value="KEO87727.1"/>
    <property type="molecule type" value="Genomic_DNA"/>
</dbReference>
<dbReference type="Proteomes" id="UP000027647">
    <property type="component" value="Unassembled WGS sequence"/>
</dbReference>
<keyword evidence="3 4" id="KW-0472">Membrane</keyword>
<organism evidence="6 7">
    <name type="scientific">Erythrobacter longus</name>
    <dbReference type="NCBI Taxonomy" id="1044"/>
    <lineage>
        <taxon>Bacteria</taxon>
        <taxon>Pseudomonadati</taxon>
        <taxon>Pseudomonadota</taxon>
        <taxon>Alphaproteobacteria</taxon>
        <taxon>Sphingomonadales</taxon>
        <taxon>Erythrobacteraceae</taxon>
        <taxon>Erythrobacter/Porphyrobacter group</taxon>
        <taxon>Erythrobacter</taxon>
    </lineage>
</organism>
<dbReference type="AlphaFoldDB" id="A0A074MQ12"/>
<dbReference type="STRING" id="1044.EH31_06120"/>
<accession>A0A074MQ12</accession>
<comment type="caution">
    <text evidence="6">The sequence shown here is derived from an EMBL/GenBank/DDBJ whole genome shotgun (WGS) entry which is preliminary data.</text>
</comment>
<keyword evidence="6" id="KW-0436">Ligase</keyword>
<evidence type="ECO:0000256" key="1">
    <source>
        <dbReference type="ARBA" id="ARBA00022692"/>
    </source>
</evidence>
<keyword evidence="6" id="KW-0030">Aminoacyl-tRNA synthetase</keyword>
<dbReference type="OrthoDB" id="7392120at2"/>
<dbReference type="GO" id="GO:0004812">
    <property type="term" value="F:aminoacyl-tRNA ligase activity"/>
    <property type="evidence" value="ECO:0007669"/>
    <property type="project" value="UniProtKB-KW"/>
</dbReference>
<feature type="transmembrane region" description="Helical" evidence="4">
    <location>
        <begin position="60"/>
        <end position="78"/>
    </location>
</feature>
<evidence type="ECO:0000256" key="4">
    <source>
        <dbReference type="SAM" id="Phobius"/>
    </source>
</evidence>
<feature type="transmembrane region" description="Helical" evidence="4">
    <location>
        <begin position="6"/>
        <end position="28"/>
    </location>
</feature>
<evidence type="ECO:0000313" key="6">
    <source>
        <dbReference type="EMBL" id="KEO87727.1"/>
    </source>
</evidence>
<evidence type="ECO:0000259" key="5">
    <source>
        <dbReference type="PROSITE" id="PS51503"/>
    </source>
</evidence>
<protein>
    <submittedName>
        <fullName evidence="6">Glutamyl-tRNA synthetase</fullName>
    </submittedName>
</protein>
<dbReference type="eggNOG" id="ENOG5032DKD">
    <property type="taxonomic scope" value="Bacteria"/>
</dbReference>
<feature type="domain" description="HIG1" evidence="5">
    <location>
        <begin position="1"/>
        <end position="79"/>
    </location>
</feature>
<dbReference type="InterPro" id="IPR007667">
    <property type="entry name" value="Hypoxia_induced_domain"/>
</dbReference>
<evidence type="ECO:0000313" key="7">
    <source>
        <dbReference type="Proteomes" id="UP000027647"/>
    </source>
</evidence>
<reference evidence="6 7" key="1">
    <citation type="submission" date="2014-04" db="EMBL/GenBank/DDBJ databases">
        <title>A comprehensive comparison of genomes of Erythrobacter spp. strains.</title>
        <authorList>
            <person name="Zheng Q."/>
        </authorList>
    </citation>
    <scope>NUCLEOTIDE SEQUENCE [LARGE SCALE GENOMIC DNA]</scope>
    <source>
        <strain evidence="6 7">DSM 6997</strain>
    </source>
</reference>
<keyword evidence="1 4" id="KW-0812">Transmembrane</keyword>
<evidence type="ECO:0000256" key="3">
    <source>
        <dbReference type="ARBA" id="ARBA00023136"/>
    </source>
</evidence>
<gene>
    <name evidence="6" type="ORF">EH31_06120</name>
</gene>
<dbReference type="RefSeq" id="WP_034962341.1">
    <property type="nucleotide sequence ID" value="NZ_JMIW01000010.1"/>
</dbReference>
<keyword evidence="2 4" id="KW-1133">Transmembrane helix</keyword>
<name>A0A074MQ12_ERYLO</name>
<evidence type="ECO:0000256" key="2">
    <source>
        <dbReference type="ARBA" id="ARBA00022989"/>
    </source>
</evidence>
<sequence length="79" mass="8471">MNYILIPALVILCGLVVFSLVRGIIAFLKTTKIDLETGEAETVTEMQDLQNKAMFNRIKYQAMAIGVVAVIALVAGAGS</sequence>
<keyword evidence="7" id="KW-1185">Reference proteome</keyword>